<dbReference type="SUPFAM" id="SSF109715">
    <property type="entry name" value="DEK C-terminal domain"/>
    <property type="match status" value="1"/>
</dbReference>
<dbReference type="GO" id="GO:0005886">
    <property type="term" value="C:plasma membrane"/>
    <property type="evidence" value="ECO:0007669"/>
    <property type="project" value="UniProtKB-SubCell"/>
</dbReference>
<evidence type="ECO:0000256" key="12">
    <source>
        <dbReference type="PROSITE-ProRule" id="PRU00782"/>
    </source>
</evidence>
<keyword evidence="11" id="KW-0325">Glycoprotein</keyword>
<evidence type="ECO:0000256" key="8">
    <source>
        <dbReference type="ARBA" id="ARBA00023123"/>
    </source>
</evidence>
<evidence type="ECO:0000256" key="5">
    <source>
        <dbReference type="ARBA" id="ARBA00022679"/>
    </source>
</evidence>
<feature type="transmembrane region" description="Helical" evidence="14">
    <location>
        <begin position="1066"/>
        <end position="1088"/>
    </location>
</feature>
<feature type="region of interest" description="Actin-binding" evidence="12">
    <location>
        <begin position="552"/>
        <end position="574"/>
    </location>
</feature>
<dbReference type="GO" id="GO:0003774">
    <property type="term" value="F:cytoskeletal motor activity"/>
    <property type="evidence" value="ECO:0007669"/>
    <property type="project" value="InterPro"/>
</dbReference>
<dbReference type="PANTHER" id="PTHR22914">
    <property type="entry name" value="CHITIN SYNTHASE"/>
    <property type="match status" value="1"/>
</dbReference>
<dbReference type="GO" id="GO:0003779">
    <property type="term" value="F:actin binding"/>
    <property type="evidence" value="ECO:0007669"/>
    <property type="project" value="UniProtKB-KW"/>
</dbReference>
<dbReference type="EC" id="2.4.1.16" evidence="2"/>
<dbReference type="InterPro" id="IPR004835">
    <property type="entry name" value="Chitin_synth"/>
</dbReference>
<comment type="similarity">
    <text evidence="12">Belongs to the TRAFAC class myosin-kinesin ATPase superfamily. Myosin family.</text>
</comment>
<feature type="compositionally biased region" description="Low complexity" evidence="13">
    <location>
        <begin position="1633"/>
        <end position="1647"/>
    </location>
</feature>
<dbReference type="InterPro" id="IPR036400">
    <property type="entry name" value="Cyt_B5-like_heme/steroid_sf"/>
</dbReference>
<keyword evidence="3" id="KW-1003">Cell membrane</keyword>
<evidence type="ECO:0000256" key="11">
    <source>
        <dbReference type="ARBA" id="ARBA00023180"/>
    </source>
</evidence>
<evidence type="ECO:0000256" key="13">
    <source>
        <dbReference type="SAM" id="MobiDB-lite"/>
    </source>
</evidence>
<keyword evidence="7 14" id="KW-1133">Transmembrane helix</keyword>
<dbReference type="Pfam" id="PF00063">
    <property type="entry name" value="Myosin_head"/>
    <property type="match status" value="1"/>
</dbReference>
<accession>A0A167CJX1</accession>
<dbReference type="SMART" id="SM00242">
    <property type="entry name" value="MYSc"/>
    <property type="match status" value="1"/>
</dbReference>
<evidence type="ECO:0000256" key="14">
    <source>
        <dbReference type="SAM" id="Phobius"/>
    </source>
</evidence>
<dbReference type="RefSeq" id="XP_018734270.1">
    <property type="nucleotide sequence ID" value="XM_018878167.1"/>
</dbReference>
<dbReference type="Gene3D" id="1.10.10.60">
    <property type="entry name" value="Homeodomain-like"/>
    <property type="match status" value="1"/>
</dbReference>
<organism evidence="17 18">
    <name type="scientific">Sugiyamaella lignohabitans</name>
    <dbReference type="NCBI Taxonomy" id="796027"/>
    <lineage>
        <taxon>Eukaryota</taxon>
        <taxon>Fungi</taxon>
        <taxon>Dikarya</taxon>
        <taxon>Ascomycota</taxon>
        <taxon>Saccharomycotina</taxon>
        <taxon>Dipodascomycetes</taxon>
        <taxon>Dipodascales</taxon>
        <taxon>Trichomonascaceae</taxon>
        <taxon>Sugiyamaella</taxon>
    </lineage>
</organism>
<evidence type="ECO:0000256" key="9">
    <source>
        <dbReference type="ARBA" id="ARBA00023136"/>
    </source>
</evidence>
<dbReference type="Proteomes" id="UP000189580">
    <property type="component" value="Chromosome a"/>
</dbReference>
<dbReference type="InterPro" id="IPR001609">
    <property type="entry name" value="Myosin_head_motor_dom-like"/>
</dbReference>
<dbReference type="SUPFAM" id="SSF53448">
    <property type="entry name" value="Nucleotide-diphospho-sugar transferases"/>
    <property type="match status" value="1"/>
</dbReference>
<keyword evidence="12" id="KW-0009">Actin-binding</keyword>
<keyword evidence="6 14" id="KW-0812">Transmembrane</keyword>
<comment type="subcellular location">
    <subcellularLocation>
        <location evidence="1">Cell membrane</location>
        <topology evidence="1">Multi-pass membrane protein</topology>
    </subcellularLocation>
</comment>
<evidence type="ECO:0000256" key="4">
    <source>
        <dbReference type="ARBA" id="ARBA00022676"/>
    </source>
</evidence>
<evidence type="ECO:0000313" key="17">
    <source>
        <dbReference type="EMBL" id="ANB11793.1"/>
    </source>
</evidence>
<keyword evidence="9 14" id="KW-0472">Membrane</keyword>
<evidence type="ECO:0000256" key="7">
    <source>
        <dbReference type="ARBA" id="ARBA00022989"/>
    </source>
</evidence>
<name>A0A167CJX1_9ASCO</name>
<evidence type="ECO:0000313" key="18">
    <source>
        <dbReference type="Proteomes" id="UP000189580"/>
    </source>
</evidence>
<evidence type="ECO:0000256" key="6">
    <source>
        <dbReference type="ARBA" id="ARBA00022692"/>
    </source>
</evidence>
<comment type="caution">
    <text evidence="12">Lacks conserved residue(s) required for the propagation of feature annotation.</text>
</comment>
<keyword evidence="18" id="KW-1185">Reference proteome</keyword>
<dbReference type="GO" id="GO:0004100">
    <property type="term" value="F:chitin synthase activity"/>
    <property type="evidence" value="ECO:0007669"/>
    <property type="project" value="UniProtKB-EC"/>
</dbReference>
<dbReference type="GO" id="GO:0030428">
    <property type="term" value="C:cell septum"/>
    <property type="evidence" value="ECO:0007669"/>
    <property type="project" value="TreeGrafter"/>
</dbReference>
<dbReference type="EMBL" id="CP014501">
    <property type="protein sequence ID" value="ANB11793.1"/>
    <property type="molecule type" value="Genomic_DNA"/>
</dbReference>
<sequence>MTLFCLRRLGLCPRPRGSSRYARVDLSTSSKFGEFVPFSATNLVQHHLLPLSIYGKLTGSALSNNPLSTKIKNADFVFQAFTTTKTAQSLASSRAGNVLEFQYGTDATLIGASILDYRLERSRITKVPTGERNYHVFYSLMAGISDTEREHLALSDLNTARYRYLGHHSQLRVGIDDRQRFKQLRSSLKSLEFTRADIANICQILAAILHIGQLMFRSTGADGMSSAAIEVTNTDVLNCIAGFLGVRPHILESTLSYKTVKIQKDRVTLVLDQLGARENADELARTLYTLLFSWIMEKINSRISQAESRSGSTAGFENEIESLVDNTITVVDFPGFTISSSVPTLDKLLHNSANEMFYNFMLKSYFEKPLEKFDSEEVAVPAAEYFDNSDTVRMLFRPTMGLLSVIDDYSRREKDDSALMHTLRQRYDKSGIIDTVTARRSFSIRHFAGEVEYEVDNLIGSNTESISGDIISLFTSSSSSDFLKSIFGSSAVVDSTFGTEVVQAHLSSKPLRAPSVVRRNTTSGANTKQDAEKKINRKNKQLNGCGQFISAIDRLLDSFEGANPYFVICLKPNDHRLSNSFDARCVRQQIKAFGLPEIARAVKQTDFRVFLTFNEFITAMSASEGHNSNLLQTADGVTEREKAIEMMHSLSWPERDARYGFTGIFLSEHAWLQIVDPKMSFAQSAAQRYIDSGADLTPAARGYADNDAFYYDPDSKSIAGATIGGDLFKYNDGRSINNQAYIRTKEMGESEQDQTDQYAVTGARKRWMFLVWLWTWWIPDWFIKILGRIPRKDIRTAWREKFAINLMIWAACAFCVVFLIGFPILICPLQNVMSTEELSQYSSKLNPGKTLTQVRGVVFDLTTFAPSHYPQVVSTDDILNYGGRDSSPIFPVPVSGVCRGTNGSISEYVVYGQTSNFSDANAVYHDFRYFTGDYRPDWYLQQMQFLNANFRKAYIGMTPSVLSKTVSQHKNVMASLNGYVYDLSSYTAGEVTTKAPHGKKVPADVDTHFMDSRLVNLFEQYSGTDITKRFNELDMSEETRVEMNRCLRNLFMVGKLDTRDSVRCVFARYFLLAITIFVVLIILVKFLAALQFGKSHIPDELDKFFICQVPAYTEDEESLRRAIDSLAATQYDDKRKLLIVVCDGMIVGAGNERPTPRIVLDILGCPPDVDPPALSFESLGEGAKQHNMGKVYSGLYEVHGHIVPYLVLVKVGKPTEINRPGNRGKRDSQMVLMRFLNRVHYNLPMSPLELELYHQIQNVIGVNPAYYEYLLQVDADTMVGPTSASQFVSSMVNDRKLQAICGETALSNAKSSIVTMVQVYEYYISHNLAKAFESLFGSVTCLPGCFSMYRIYDNETGKPLFVSHPVVKGYAENRVDTLHMKNLLHLGEDRYLTTLLLKYNPRYKTKFTRHAEAWTVAPDTWSVFLSQRRRWINSTVHNLIELVPMGNMCGFCCFSMRFIVVVDLFSTIIQPVTVAYLAYLVYLLVTKTDGVPITSIAMLGAIYGLQAFIFLLRRRWEMIGWMLIYILAIPIFSLALPLYAFWHMDDFSWGNTRVVNGEKAGTKVVLSDEGTFDPSEIPLRRWQEYQAEAWQTSEARNAPDAMSIARSQYSASQYSVPAPPAGGNVSIAPTERSSGGTPAGSAAATPSIRGEEHELHSLPPQLPILPSDGEITNAVREILRTADLMMVTKKSIRLQLEQQFGVKLASRRDYINYVTEAILTGEL</sequence>
<dbReference type="SUPFAM" id="SSF55856">
    <property type="entry name" value="Cytochrome b5-like heme/steroid binding domain"/>
    <property type="match status" value="1"/>
</dbReference>
<dbReference type="GO" id="GO:0006031">
    <property type="term" value="P:chitin biosynthetic process"/>
    <property type="evidence" value="ECO:0007669"/>
    <property type="project" value="TreeGrafter"/>
</dbReference>
<feature type="region of interest" description="Disordered" evidence="13">
    <location>
        <begin position="1620"/>
        <end position="1654"/>
    </location>
</feature>
<dbReference type="InterPro" id="IPR029044">
    <property type="entry name" value="Nucleotide-diphossugar_trans"/>
</dbReference>
<dbReference type="OrthoDB" id="370884at2759"/>
<feature type="domain" description="Myosin motor" evidence="15">
    <location>
        <begin position="1"/>
        <end position="679"/>
    </location>
</feature>
<reference evidence="17 18" key="1">
    <citation type="submission" date="2016-02" db="EMBL/GenBank/DDBJ databases">
        <title>Complete genome sequence and transcriptome regulation of the pentose utilising yeast Sugiyamaella lignohabitans.</title>
        <authorList>
            <person name="Bellasio M."/>
            <person name="Peymann A."/>
            <person name="Valli M."/>
            <person name="Sipitzky M."/>
            <person name="Graf A."/>
            <person name="Sauer M."/>
            <person name="Marx H."/>
            <person name="Mattanovich D."/>
        </authorList>
    </citation>
    <scope>NUCLEOTIDE SEQUENCE [LARGE SCALE GENOMIC DNA]</scope>
    <source>
        <strain evidence="17 18">CBS 10342</strain>
    </source>
</reference>
<evidence type="ECO:0000256" key="2">
    <source>
        <dbReference type="ARBA" id="ARBA00012543"/>
    </source>
</evidence>
<dbReference type="PROSITE" id="PS51998">
    <property type="entry name" value="DEK_C"/>
    <property type="match status" value="1"/>
</dbReference>
<evidence type="ECO:0000259" key="15">
    <source>
        <dbReference type="PROSITE" id="PS51456"/>
    </source>
</evidence>
<protein>
    <recommendedName>
        <fullName evidence="2">chitin synthase</fullName>
        <ecNumber evidence="2">2.4.1.16</ecNumber>
    </recommendedName>
</protein>
<dbReference type="InterPro" id="IPR027417">
    <property type="entry name" value="P-loop_NTPase"/>
</dbReference>
<evidence type="ECO:0000256" key="3">
    <source>
        <dbReference type="ARBA" id="ARBA00022475"/>
    </source>
</evidence>
<feature type="transmembrane region" description="Helical" evidence="14">
    <location>
        <begin position="806"/>
        <end position="826"/>
    </location>
</feature>
<feature type="transmembrane region" description="Helical" evidence="14">
    <location>
        <begin position="767"/>
        <end position="786"/>
    </location>
</feature>
<dbReference type="KEGG" id="slb:AWJ20_13"/>
<dbReference type="Pfam" id="PF03142">
    <property type="entry name" value="Chitin_synth_2"/>
    <property type="match status" value="1"/>
</dbReference>
<dbReference type="GO" id="GO:0005524">
    <property type="term" value="F:ATP binding"/>
    <property type="evidence" value="ECO:0007669"/>
    <property type="project" value="InterPro"/>
</dbReference>
<dbReference type="PROSITE" id="PS51456">
    <property type="entry name" value="MYOSIN_MOTOR"/>
    <property type="match status" value="1"/>
</dbReference>
<dbReference type="SUPFAM" id="SSF52540">
    <property type="entry name" value="P-loop containing nucleoside triphosphate hydrolases"/>
    <property type="match status" value="1"/>
</dbReference>
<keyword evidence="10" id="KW-0505">Motor protein</keyword>
<keyword evidence="5" id="KW-0808">Transferase</keyword>
<evidence type="ECO:0000256" key="1">
    <source>
        <dbReference type="ARBA" id="ARBA00004651"/>
    </source>
</evidence>
<dbReference type="InterPro" id="IPR036961">
    <property type="entry name" value="Kinesin_motor_dom_sf"/>
</dbReference>
<keyword evidence="4" id="KW-0328">Glycosyltransferase</keyword>
<feature type="domain" description="DEK-C" evidence="16">
    <location>
        <begin position="1665"/>
        <end position="1720"/>
    </location>
</feature>
<dbReference type="Gene3D" id="1.20.58.530">
    <property type="match status" value="1"/>
</dbReference>
<keyword evidence="8 12" id="KW-0518">Myosin</keyword>
<dbReference type="Gene3D" id="1.10.10.820">
    <property type="match status" value="1"/>
</dbReference>
<dbReference type="GeneID" id="30033086"/>
<dbReference type="Gene3D" id="3.40.850.10">
    <property type="entry name" value="Kinesin motor domain"/>
    <property type="match status" value="1"/>
</dbReference>
<dbReference type="PANTHER" id="PTHR22914:SF45">
    <property type="entry name" value="CHITIN SYNTHASE"/>
    <property type="match status" value="1"/>
</dbReference>
<feature type="transmembrane region" description="Helical" evidence="14">
    <location>
        <begin position="1458"/>
        <end position="1485"/>
    </location>
</feature>
<gene>
    <name evidence="17" type="primary">CHS3</name>
    <name evidence="17" type="ORF">AWJ20_13</name>
</gene>
<dbReference type="InterPro" id="IPR014876">
    <property type="entry name" value="DEK_C"/>
</dbReference>
<dbReference type="Gene3D" id="1.20.120.720">
    <property type="entry name" value="Myosin VI head, motor domain, U50 subdomain"/>
    <property type="match status" value="1"/>
</dbReference>
<dbReference type="GO" id="GO:0016459">
    <property type="term" value="C:myosin complex"/>
    <property type="evidence" value="ECO:0007669"/>
    <property type="project" value="UniProtKB-KW"/>
</dbReference>
<feature type="transmembrane region" description="Helical" evidence="14">
    <location>
        <begin position="1491"/>
        <end position="1512"/>
    </location>
</feature>
<dbReference type="GO" id="GO:0031505">
    <property type="term" value="P:fungal-type cell wall organization"/>
    <property type="evidence" value="ECO:0007669"/>
    <property type="project" value="TreeGrafter"/>
</dbReference>
<evidence type="ECO:0000259" key="16">
    <source>
        <dbReference type="PROSITE" id="PS51998"/>
    </source>
</evidence>
<dbReference type="Pfam" id="PF08766">
    <property type="entry name" value="DEK_C"/>
    <property type="match status" value="1"/>
</dbReference>
<evidence type="ECO:0000256" key="10">
    <source>
        <dbReference type="ARBA" id="ARBA00023175"/>
    </source>
</evidence>
<proteinExistence type="inferred from homology"/>
<feature type="transmembrane region" description="Helical" evidence="14">
    <location>
        <begin position="1519"/>
        <end position="1542"/>
    </location>
</feature>